<dbReference type="AlphaFoldDB" id="A0A1H2PSV5"/>
<dbReference type="PROSITE" id="PS51274">
    <property type="entry name" value="GATASE_COBBQ"/>
    <property type="match status" value="1"/>
</dbReference>
<keyword evidence="9" id="KW-0315">Glutamine amidotransferase</keyword>
<dbReference type="InterPro" id="IPR011698">
    <property type="entry name" value="GATase_3"/>
</dbReference>
<keyword evidence="4" id="KW-0169">Cobalamin biosynthesis</keyword>
<dbReference type="InterPro" id="IPR002586">
    <property type="entry name" value="CobQ/CobB/MinD/ParA_Nub-bd_dom"/>
</dbReference>
<evidence type="ECO:0000256" key="8">
    <source>
        <dbReference type="ARBA" id="ARBA00022842"/>
    </source>
</evidence>
<keyword evidence="7" id="KW-0067">ATP-binding</keyword>
<evidence type="ECO:0000256" key="4">
    <source>
        <dbReference type="ARBA" id="ARBA00022573"/>
    </source>
</evidence>
<gene>
    <name evidence="12" type="ORF">SAMN05216551_10962</name>
</gene>
<evidence type="ECO:0000313" key="13">
    <source>
        <dbReference type="Proteomes" id="UP000243719"/>
    </source>
</evidence>
<evidence type="ECO:0000256" key="2">
    <source>
        <dbReference type="ARBA" id="ARBA00004953"/>
    </source>
</evidence>
<dbReference type="Pfam" id="PF07685">
    <property type="entry name" value="GATase_3"/>
    <property type="match status" value="1"/>
</dbReference>
<feature type="domain" description="CobB/CobQ-like glutamine amidotransferase" evidence="11">
    <location>
        <begin position="240"/>
        <end position="439"/>
    </location>
</feature>
<keyword evidence="8" id="KW-0460">Magnesium</keyword>
<sequence length="454" mass="47649">MPACPALFIAAPASGQGKTTVTAALARHHARLGRRVRVFKTGPDFLDPMILERASGAPVYTLHLTMVGRDACQRLLADAAAQADLILIEGVMGLFDGTPSSADLAAAFGVPVLAVIAAHGMAQTFGALAFGLANFRPGLPFFGVLANRVASERHGVMLAEAAALAPHAPAWLGGLPARADIALPSRHLGLVHAGEVDDLDLRLDRAADALADTALQALPPAVAFDAARSAPVPRWLAGRTIAVARDAAFCFVYPANLDLLRAMGAALRFFAPLDDEPIPADADALYLPGGYPELHAERLAGARRTADAVRAHAGAGRPIVAECGGMLYLLDRLGVMNQQAREAALPRTTDDARAEPLAFHAMLGVLPGEARMQARLSRLAMQVLDTAHGPLMGHTFHYSSMQTAMAPVAQARHATTAAAGEAVYRAGNTVATYMHAYWPSNPRATAAMFVGEPF</sequence>
<organism evidence="12 13">
    <name type="scientific">Chitinasiproducens palmae</name>
    <dbReference type="NCBI Taxonomy" id="1770053"/>
    <lineage>
        <taxon>Bacteria</taxon>
        <taxon>Pseudomonadati</taxon>
        <taxon>Pseudomonadota</taxon>
        <taxon>Betaproteobacteria</taxon>
        <taxon>Burkholderiales</taxon>
        <taxon>Burkholderiaceae</taxon>
        <taxon>Chitinasiproducens</taxon>
    </lineage>
</organism>
<feature type="domain" description="CobQ/CobB/MinD/ParA nucleotide binding" evidence="10">
    <location>
        <begin position="8"/>
        <end position="188"/>
    </location>
</feature>
<evidence type="ECO:0000256" key="3">
    <source>
        <dbReference type="ARBA" id="ARBA00006205"/>
    </source>
</evidence>
<dbReference type="InterPro" id="IPR027417">
    <property type="entry name" value="P-loop_NTPase"/>
</dbReference>
<evidence type="ECO:0000256" key="7">
    <source>
        <dbReference type="ARBA" id="ARBA00022840"/>
    </source>
</evidence>
<dbReference type="OrthoDB" id="9764035at2"/>
<dbReference type="GO" id="GO:0005524">
    <property type="term" value="F:ATP binding"/>
    <property type="evidence" value="ECO:0007669"/>
    <property type="project" value="UniProtKB-KW"/>
</dbReference>
<dbReference type="SUPFAM" id="SSF52540">
    <property type="entry name" value="P-loop containing nucleoside triphosphate hydrolases"/>
    <property type="match status" value="1"/>
</dbReference>
<name>A0A1H2PSV5_9BURK</name>
<dbReference type="SUPFAM" id="SSF52317">
    <property type="entry name" value="Class I glutamine amidotransferase-like"/>
    <property type="match status" value="1"/>
</dbReference>
<dbReference type="EMBL" id="FNLO01000009">
    <property type="protein sequence ID" value="SDV49700.1"/>
    <property type="molecule type" value="Genomic_DNA"/>
</dbReference>
<proteinExistence type="inferred from homology"/>
<evidence type="ECO:0000256" key="5">
    <source>
        <dbReference type="ARBA" id="ARBA00022598"/>
    </source>
</evidence>
<dbReference type="GO" id="GO:0009236">
    <property type="term" value="P:cobalamin biosynthetic process"/>
    <property type="evidence" value="ECO:0007669"/>
    <property type="project" value="UniProtKB-KW"/>
</dbReference>
<dbReference type="InterPro" id="IPR004484">
    <property type="entry name" value="CbiA/CobB_synth"/>
</dbReference>
<dbReference type="InterPro" id="IPR029062">
    <property type="entry name" value="Class_I_gatase-like"/>
</dbReference>
<dbReference type="PANTHER" id="PTHR43873:SF1">
    <property type="entry name" value="COBYRINATE A,C-DIAMIDE SYNTHASE"/>
    <property type="match status" value="1"/>
</dbReference>
<dbReference type="GO" id="GO:0042242">
    <property type="term" value="F:cobyrinic acid a,c-diamide synthase activity"/>
    <property type="evidence" value="ECO:0007669"/>
    <property type="project" value="InterPro"/>
</dbReference>
<dbReference type="STRING" id="1770053.SAMN05216551_10962"/>
<dbReference type="Gene3D" id="3.40.50.880">
    <property type="match status" value="1"/>
</dbReference>
<evidence type="ECO:0000256" key="1">
    <source>
        <dbReference type="ARBA" id="ARBA00001946"/>
    </source>
</evidence>
<evidence type="ECO:0000259" key="11">
    <source>
        <dbReference type="Pfam" id="PF07685"/>
    </source>
</evidence>
<evidence type="ECO:0000256" key="9">
    <source>
        <dbReference type="ARBA" id="ARBA00022962"/>
    </source>
</evidence>
<keyword evidence="13" id="KW-1185">Reference proteome</keyword>
<protein>
    <submittedName>
        <fullName evidence="12">Hydrogenobyrinic acid a,c-diamide synthase (Glutamine-hydrolysing) /cobyrinate a,c-diamide synthase</fullName>
    </submittedName>
</protein>
<keyword evidence="6" id="KW-0547">Nucleotide-binding</keyword>
<dbReference type="NCBIfam" id="NF002204">
    <property type="entry name" value="PRK01077.1"/>
    <property type="match status" value="1"/>
</dbReference>
<dbReference type="PANTHER" id="PTHR43873">
    <property type="entry name" value="COBYRINATE A,C-DIAMIDE SYNTHASE"/>
    <property type="match status" value="1"/>
</dbReference>
<dbReference type="Proteomes" id="UP000243719">
    <property type="component" value="Unassembled WGS sequence"/>
</dbReference>
<evidence type="ECO:0000256" key="6">
    <source>
        <dbReference type="ARBA" id="ARBA00022741"/>
    </source>
</evidence>
<comment type="cofactor">
    <cofactor evidence="1">
        <name>Mg(2+)</name>
        <dbReference type="ChEBI" id="CHEBI:18420"/>
    </cofactor>
</comment>
<accession>A0A1H2PSV5</accession>
<evidence type="ECO:0000313" key="12">
    <source>
        <dbReference type="EMBL" id="SDV49700.1"/>
    </source>
</evidence>
<keyword evidence="5" id="KW-0436">Ligase</keyword>
<evidence type="ECO:0000259" key="10">
    <source>
        <dbReference type="Pfam" id="PF01656"/>
    </source>
</evidence>
<comment type="similarity">
    <text evidence="3">Belongs to the CobB/CobQ family. CobQ subfamily.</text>
</comment>
<dbReference type="RefSeq" id="WP_091910107.1">
    <property type="nucleotide sequence ID" value="NZ_FNLO01000009.1"/>
</dbReference>
<dbReference type="Pfam" id="PF01656">
    <property type="entry name" value="CbiA"/>
    <property type="match status" value="1"/>
</dbReference>
<reference evidence="13" key="1">
    <citation type="submission" date="2016-09" db="EMBL/GenBank/DDBJ databases">
        <authorList>
            <person name="Varghese N."/>
            <person name="Submissions S."/>
        </authorList>
    </citation>
    <scope>NUCLEOTIDE SEQUENCE [LARGE SCALE GENOMIC DNA]</scope>
    <source>
        <strain evidence="13">JS23</strain>
    </source>
</reference>
<dbReference type="Gene3D" id="3.40.50.300">
    <property type="entry name" value="P-loop containing nucleotide triphosphate hydrolases"/>
    <property type="match status" value="2"/>
</dbReference>
<comment type="pathway">
    <text evidence="2">Cofactor biosynthesis; adenosylcobalamin biosynthesis.</text>
</comment>